<evidence type="ECO:0000313" key="1">
    <source>
        <dbReference type="EMBL" id="AGH31716.1"/>
    </source>
</evidence>
<reference evidence="1 2" key="1">
    <citation type="submission" date="2010-10" db="EMBL/GenBank/DDBJ databases">
        <title>The Genome Sequence of Synechococcus phage S-SKS1.</title>
        <authorList>
            <consortium name="The Broad Institute Genome Sequencing Platform"/>
            <person name="Henn M.R."/>
            <person name="Clokie M."/>
            <person name="Levin J."/>
            <person name="Malboeuf C."/>
            <person name="Casali M."/>
            <person name="Russ C."/>
            <person name="Lennon N."/>
            <person name="Chapman S.B."/>
            <person name="Erlich R."/>
            <person name="Young S.K."/>
            <person name="Yandava C."/>
            <person name="Zeng Q."/>
            <person name="Alvarado L."/>
            <person name="Anderson S."/>
            <person name="Berlin A."/>
            <person name="Chen Z."/>
            <person name="Freedman E."/>
            <person name="Gellesch M."/>
            <person name="Goldberg J."/>
            <person name="Green L."/>
            <person name="Griggs A."/>
            <person name="Gujja S."/>
            <person name="Heilman E.R."/>
            <person name="Heiman D."/>
            <person name="Hollinger A."/>
            <person name="Howarth C."/>
            <person name="Larson L."/>
            <person name="Mehta T."/>
            <person name="Pearson M."/>
            <person name="Roberts A."/>
            <person name="Ryan E."/>
            <person name="Saif S."/>
            <person name="Shea T."/>
            <person name="Shenoy N."/>
            <person name="Sisk P."/>
            <person name="Stolte C."/>
            <person name="Sykes S."/>
            <person name="White J."/>
            <person name="Haas B."/>
            <person name="Nusbaum C."/>
            <person name="Birren B."/>
        </authorList>
    </citation>
    <scope>NUCLEOTIDE SEQUENCE [LARGE SCALE GENOMIC DNA]</scope>
</reference>
<dbReference type="KEGG" id="vg:15011121"/>
<accession>M4QPL6</accession>
<evidence type="ECO:0000313" key="2">
    <source>
        <dbReference type="Proteomes" id="UP000201252"/>
    </source>
</evidence>
<dbReference type="GeneID" id="15011121"/>
<sequence>MIALPNPTKILYTEHSSDNTMTATFTDYVAQKDAQNTIQLNVTKYGLMLCDALQQSHQRQYPNSGRNYSYALISGRKYHKVMQCVDGQTESVHAFIDKKTGEVYKAASIKAPAKGVRFNLLIIEEREFVLENCDWAGGYLYRNAYYQGA</sequence>
<proteinExistence type="predicted"/>
<organism evidence="1 2">
    <name type="scientific">Synechococcus phage S-SKS1</name>
    <dbReference type="NCBI Taxonomy" id="754042"/>
    <lineage>
        <taxon>Viruses</taxon>
        <taxon>Duplodnaviria</taxon>
        <taxon>Heunggongvirae</taxon>
        <taxon>Uroviricota</taxon>
        <taxon>Caudoviricetes</taxon>
        <taxon>Llyrvirus</taxon>
        <taxon>Llyrvirus SSKS1</taxon>
    </lineage>
</organism>
<gene>
    <name evidence="1" type="ORF">SWZG_00210</name>
</gene>
<dbReference type="Pfam" id="PF24835">
    <property type="entry name" value="DUF7717"/>
    <property type="match status" value="1"/>
</dbReference>
<name>M4QPL6_9CAUD</name>
<dbReference type="EMBL" id="HQ633071">
    <property type="protein sequence ID" value="AGH31716.1"/>
    <property type="molecule type" value="Genomic_DNA"/>
</dbReference>
<dbReference type="OrthoDB" id="27124at10239"/>
<dbReference type="Proteomes" id="UP000201252">
    <property type="component" value="Segment"/>
</dbReference>
<dbReference type="RefSeq" id="YP_007674568.1">
    <property type="nucleotide sequence ID" value="NC_020851.1"/>
</dbReference>
<dbReference type="InterPro" id="IPR056134">
    <property type="entry name" value="DUF7717"/>
</dbReference>
<keyword evidence="2" id="KW-1185">Reference proteome</keyword>
<protein>
    <submittedName>
        <fullName evidence="1">Uncharacterized protein</fullName>
    </submittedName>
</protein>